<name>T0YIE3_9ZZZZ</name>
<reference evidence="3" key="2">
    <citation type="journal article" date="2014" name="ISME J.">
        <title>Microbial stratification in low pH oxic and suboxic macroscopic growths along an acid mine drainage.</title>
        <authorList>
            <person name="Mendez-Garcia C."/>
            <person name="Mesa V."/>
            <person name="Sprenger R.R."/>
            <person name="Richter M."/>
            <person name="Diez M.S."/>
            <person name="Solano J."/>
            <person name="Bargiela R."/>
            <person name="Golyshina O.V."/>
            <person name="Manteca A."/>
            <person name="Ramos J.L."/>
            <person name="Gallego J.R."/>
            <person name="Llorente I."/>
            <person name="Martins Dos Santos V.A."/>
            <person name="Jensen O.N."/>
            <person name="Pelaez A.I."/>
            <person name="Sanchez J."/>
            <person name="Ferrer M."/>
        </authorList>
    </citation>
    <scope>NUCLEOTIDE SEQUENCE</scope>
</reference>
<dbReference type="EMBL" id="AUZZ01009941">
    <property type="protein sequence ID" value="EQD31737.1"/>
    <property type="molecule type" value="Genomic_DNA"/>
</dbReference>
<keyword evidence="2" id="KW-0472">Membrane</keyword>
<dbReference type="InterPro" id="IPR001036">
    <property type="entry name" value="Acrflvin-R"/>
</dbReference>
<dbReference type="GO" id="GO:0042910">
    <property type="term" value="F:xenobiotic transmembrane transporter activity"/>
    <property type="evidence" value="ECO:0007669"/>
    <property type="project" value="TreeGrafter"/>
</dbReference>
<dbReference type="Gene3D" id="3.30.2090.10">
    <property type="entry name" value="Multidrug efflux transporter AcrB TolC docking domain, DN and DC subdomains"/>
    <property type="match status" value="1"/>
</dbReference>
<proteinExistence type="predicted"/>
<keyword evidence="2" id="KW-0812">Transmembrane</keyword>
<dbReference type="PANTHER" id="PTHR32063:SF78">
    <property type="entry name" value="ACRB_ACRD_ACRF FAMILY PROTEIN"/>
    <property type="match status" value="1"/>
</dbReference>
<evidence type="ECO:0000256" key="1">
    <source>
        <dbReference type="SAM" id="MobiDB-lite"/>
    </source>
</evidence>
<dbReference type="PANTHER" id="PTHR32063">
    <property type="match status" value="1"/>
</dbReference>
<evidence type="ECO:0000313" key="3">
    <source>
        <dbReference type="EMBL" id="EQD31737.1"/>
    </source>
</evidence>
<evidence type="ECO:0000256" key="2">
    <source>
        <dbReference type="SAM" id="Phobius"/>
    </source>
</evidence>
<comment type="caution">
    <text evidence="3">The sequence shown here is derived from an EMBL/GenBank/DDBJ whole genome shotgun (WGS) entry which is preliminary data.</text>
</comment>
<protein>
    <submittedName>
        <fullName evidence="3">Acriflavin resistance protein</fullName>
    </submittedName>
</protein>
<feature type="transmembrane region" description="Helical" evidence="2">
    <location>
        <begin position="20"/>
        <end position="42"/>
    </location>
</feature>
<accession>T0YIE3</accession>
<sequence length="256" mass="26873">MAANMAEAEPNTGVGISTLFIRRPIATSLLMVALLLFGIFGYRTLPVAALPNVEAPSLQVTTQYPGASPSTMARLVTTPLERQFGQISGLTMMSSNSSQGLSVIILQFTQSRDIANAEQDVQAAINAARGTLPAALPYPPVYNAVNPADAPILTLALTSNTLPVREVTNYADSILAQKLAQISGVGLVSVEGNIKPAVRIQVNPAALANLGSRSRTCAAPSPRPTSTRRWAISTAARKVSPSAPTISCPMPRPTRT</sequence>
<organism evidence="3">
    <name type="scientific">mine drainage metagenome</name>
    <dbReference type="NCBI Taxonomy" id="410659"/>
    <lineage>
        <taxon>unclassified sequences</taxon>
        <taxon>metagenomes</taxon>
        <taxon>ecological metagenomes</taxon>
    </lineage>
</organism>
<dbReference type="AlphaFoldDB" id="T0YIE3"/>
<dbReference type="SUPFAM" id="SSF82693">
    <property type="entry name" value="Multidrug efflux transporter AcrB pore domain, PN1, PN2, PC1 and PC2 subdomains"/>
    <property type="match status" value="2"/>
</dbReference>
<keyword evidence="2" id="KW-1133">Transmembrane helix</keyword>
<dbReference type="InterPro" id="IPR027463">
    <property type="entry name" value="AcrB_DN_DC_subdom"/>
</dbReference>
<dbReference type="Gene3D" id="1.20.1640.10">
    <property type="entry name" value="Multidrug efflux transporter AcrB transmembrane domain"/>
    <property type="match status" value="1"/>
</dbReference>
<dbReference type="Gene3D" id="3.30.70.1430">
    <property type="entry name" value="Multidrug efflux transporter AcrB pore domain"/>
    <property type="match status" value="1"/>
</dbReference>
<dbReference type="FunFam" id="3.30.70.1430:FF:000001">
    <property type="entry name" value="Efflux pump membrane transporter"/>
    <property type="match status" value="1"/>
</dbReference>
<feature type="region of interest" description="Disordered" evidence="1">
    <location>
        <begin position="234"/>
        <end position="256"/>
    </location>
</feature>
<dbReference type="Pfam" id="PF00873">
    <property type="entry name" value="ACR_tran"/>
    <property type="match status" value="1"/>
</dbReference>
<dbReference type="GO" id="GO:0005886">
    <property type="term" value="C:plasma membrane"/>
    <property type="evidence" value="ECO:0007669"/>
    <property type="project" value="TreeGrafter"/>
</dbReference>
<dbReference type="Gene3D" id="3.30.70.1320">
    <property type="entry name" value="Multidrug efflux transporter AcrB pore domain like"/>
    <property type="match status" value="1"/>
</dbReference>
<reference evidence="3" key="1">
    <citation type="submission" date="2013-08" db="EMBL/GenBank/DDBJ databases">
        <authorList>
            <person name="Mendez C."/>
            <person name="Richter M."/>
            <person name="Ferrer M."/>
            <person name="Sanchez J."/>
        </authorList>
    </citation>
    <scope>NUCLEOTIDE SEQUENCE</scope>
</reference>
<gene>
    <name evidence="3" type="ORF">B2A_13723</name>
</gene>
<dbReference type="PRINTS" id="PR00702">
    <property type="entry name" value="ACRIFLAVINRP"/>
</dbReference>